<dbReference type="Proteomes" id="UP000217211">
    <property type="component" value="Plasmid pSJ05684b"/>
</dbReference>
<dbReference type="InterPro" id="IPR006620">
    <property type="entry name" value="Pro_4_hyd_alph"/>
</dbReference>
<dbReference type="InterPro" id="IPR044862">
    <property type="entry name" value="Pro_4_hyd_alph_FE2OG_OXY"/>
</dbReference>
<evidence type="ECO:0000313" key="5">
    <source>
        <dbReference type="EMBL" id="ASY66536.1"/>
    </source>
</evidence>
<dbReference type="eggNOG" id="COG3751">
    <property type="taxonomic scope" value="Bacteria"/>
</dbReference>
<evidence type="ECO:0000313" key="6">
    <source>
        <dbReference type="Proteomes" id="UP000217211"/>
    </source>
</evidence>
<dbReference type="STRING" id="716928.GCA_000261485_04897"/>
<dbReference type="GO" id="GO:0016705">
    <property type="term" value="F:oxidoreductase activity, acting on paired donors, with incorporation or reduction of molecular oxygen"/>
    <property type="evidence" value="ECO:0007669"/>
    <property type="project" value="InterPro"/>
</dbReference>
<protein>
    <recommendedName>
        <fullName evidence="4">Prolyl 4-hydroxylase alpha subunit domain-containing protein</fullName>
    </recommendedName>
</protein>
<evidence type="ECO:0000256" key="3">
    <source>
        <dbReference type="ARBA" id="ARBA00023002"/>
    </source>
</evidence>
<reference evidence="5 6" key="1">
    <citation type="submission" date="2017-08" db="EMBL/GenBank/DDBJ databases">
        <title>Multipartite genome sequences of Sinorhizobium species nodulating soybeans.</title>
        <authorList>
            <person name="Tian C.F."/>
        </authorList>
    </citation>
    <scope>NUCLEOTIDE SEQUENCE [LARGE SCALE GENOMIC DNA]</scope>
    <source>
        <strain evidence="5 6">CCBAU 05684</strain>
        <plasmid evidence="6">psj05684b</plasmid>
    </source>
</reference>
<feature type="domain" description="Prolyl 4-hydroxylase alpha subunit" evidence="4">
    <location>
        <begin position="35"/>
        <end position="240"/>
    </location>
</feature>
<dbReference type="GO" id="GO:0005506">
    <property type="term" value="F:iron ion binding"/>
    <property type="evidence" value="ECO:0007669"/>
    <property type="project" value="InterPro"/>
</dbReference>
<dbReference type="EMBL" id="CP023068">
    <property type="protein sequence ID" value="ASY66536.1"/>
    <property type="molecule type" value="Genomic_DNA"/>
</dbReference>
<accession>A0A249PL69</accession>
<geneLocation type="plasmid" evidence="6">
    <name>psj05684b</name>
</geneLocation>
<dbReference type="Gene3D" id="2.60.120.620">
    <property type="entry name" value="q2cbj1_9rhob like domain"/>
    <property type="match status" value="1"/>
</dbReference>
<organism evidence="5 6">
    <name type="scientific">Sinorhizobium sojae CCBAU 05684</name>
    <dbReference type="NCBI Taxonomy" id="716928"/>
    <lineage>
        <taxon>Bacteria</taxon>
        <taxon>Pseudomonadati</taxon>
        <taxon>Pseudomonadota</taxon>
        <taxon>Alphaproteobacteria</taxon>
        <taxon>Hyphomicrobiales</taxon>
        <taxon>Rhizobiaceae</taxon>
        <taxon>Sinorhizobium/Ensifer group</taxon>
        <taxon>Sinorhizobium</taxon>
    </lineage>
</organism>
<name>A0A249PL69_9HYPH</name>
<sequence>MTQPVLAAELDDWFTHHFLTAAAEALRQPDPEDPWQLHIFDDVLLPERFDALRGFLEAARFEPVYALASSPGEGPQAMRGQPCDAAAFDAAPLDRRLFRFERLAERAEDAPFSLPWFDFAQFVTLARRDAFARLFRPEGPLLDEVFLDVHRMGPGDFLRAHTDNHSRRRFALILYLNADWNSAQGGLLHFGRPNGHKRVIEPRPNRLVVFDVGADQWHEVPELPSSKAGPWRASLGLWLGETGPL</sequence>
<keyword evidence="5" id="KW-0614">Plasmid</keyword>
<dbReference type="SMART" id="SM00702">
    <property type="entry name" value="P4Hc"/>
    <property type="match status" value="1"/>
</dbReference>
<dbReference type="GO" id="GO:0051213">
    <property type="term" value="F:dioxygenase activity"/>
    <property type="evidence" value="ECO:0007669"/>
    <property type="project" value="UniProtKB-KW"/>
</dbReference>
<dbReference type="Pfam" id="PF13640">
    <property type="entry name" value="2OG-FeII_Oxy_3"/>
    <property type="match status" value="1"/>
</dbReference>
<gene>
    <name evidence="5" type="ORF">SJ05684_b55540</name>
</gene>
<keyword evidence="6" id="KW-1185">Reference proteome</keyword>
<comment type="cofactor">
    <cofactor evidence="1">
        <name>L-ascorbate</name>
        <dbReference type="ChEBI" id="CHEBI:38290"/>
    </cofactor>
</comment>
<dbReference type="KEGG" id="esj:SJ05684_b55540"/>
<evidence type="ECO:0000256" key="2">
    <source>
        <dbReference type="ARBA" id="ARBA00022964"/>
    </source>
</evidence>
<dbReference type="OrthoDB" id="9783171at2"/>
<keyword evidence="3" id="KW-0560">Oxidoreductase</keyword>
<keyword evidence="2" id="KW-0223">Dioxygenase</keyword>
<dbReference type="RefSeq" id="WP_050980201.1">
    <property type="nucleotide sequence ID" value="NZ_AJQT01000111.1"/>
</dbReference>
<evidence type="ECO:0000256" key="1">
    <source>
        <dbReference type="ARBA" id="ARBA00001961"/>
    </source>
</evidence>
<evidence type="ECO:0000259" key="4">
    <source>
        <dbReference type="SMART" id="SM00702"/>
    </source>
</evidence>
<dbReference type="AlphaFoldDB" id="A0A249PL69"/>
<dbReference type="GO" id="GO:0031418">
    <property type="term" value="F:L-ascorbic acid binding"/>
    <property type="evidence" value="ECO:0007669"/>
    <property type="project" value="InterPro"/>
</dbReference>
<proteinExistence type="predicted"/>